<gene>
    <name evidence="2" type="ORF">LCGC14_2705320</name>
</gene>
<comment type="caution">
    <text evidence="2">The sequence shown here is derived from an EMBL/GenBank/DDBJ whole genome shotgun (WGS) entry which is preliminary data.</text>
</comment>
<dbReference type="GO" id="GO:0003676">
    <property type="term" value="F:nucleic acid binding"/>
    <property type="evidence" value="ECO:0007669"/>
    <property type="project" value="InterPro"/>
</dbReference>
<evidence type="ECO:0000313" key="2">
    <source>
        <dbReference type="EMBL" id="KKK92197.1"/>
    </source>
</evidence>
<dbReference type="AlphaFoldDB" id="A0A0F8ZEE6"/>
<dbReference type="Gene3D" id="1.10.30.50">
    <property type="match status" value="1"/>
</dbReference>
<feature type="domain" description="HNH nuclease" evidence="1">
    <location>
        <begin position="128"/>
        <end position="181"/>
    </location>
</feature>
<dbReference type="GO" id="GO:0008270">
    <property type="term" value="F:zinc ion binding"/>
    <property type="evidence" value="ECO:0007669"/>
    <property type="project" value="InterPro"/>
</dbReference>
<dbReference type="InterPro" id="IPR003615">
    <property type="entry name" value="HNH_nuc"/>
</dbReference>
<proteinExistence type="predicted"/>
<dbReference type="GO" id="GO:0004519">
    <property type="term" value="F:endonuclease activity"/>
    <property type="evidence" value="ECO:0007669"/>
    <property type="project" value="InterPro"/>
</dbReference>
<accession>A0A0F8ZEE6</accession>
<dbReference type="SMART" id="SM00507">
    <property type="entry name" value="HNHc"/>
    <property type="match status" value="1"/>
</dbReference>
<reference evidence="2" key="1">
    <citation type="journal article" date="2015" name="Nature">
        <title>Complex archaea that bridge the gap between prokaryotes and eukaryotes.</title>
        <authorList>
            <person name="Spang A."/>
            <person name="Saw J.H."/>
            <person name="Jorgensen S.L."/>
            <person name="Zaremba-Niedzwiedzka K."/>
            <person name="Martijn J."/>
            <person name="Lind A.E."/>
            <person name="van Eijk R."/>
            <person name="Schleper C."/>
            <person name="Guy L."/>
            <person name="Ettema T.J."/>
        </authorList>
    </citation>
    <scope>NUCLEOTIDE SEQUENCE</scope>
</reference>
<dbReference type="InterPro" id="IPR002711">
    <property type="entry name" value="HNH"/>
</dbReference>
<organism evidence="2">
    <name type="scientific">marine sediment metagenome</name>
    <dbReference type="NCBI Taxonomy" id="412755"/>
    <lineage>
        <taxon>unclassified sequences</taxon>
        <taxon>metagenomes</taxon>
        <taxon>ecological metagenomes</taxon>
    </lineage>
</organism>
<name>A0A0F8ZEE6_9ZZZZ</name>
<dbReference type="EMBL" id="LAZR01048323">
    <property type="protein sequence ID" value="KKK92197.1"/>
    <property type="molecule type" value="Genomic_DNA"/>
</dbReference>
<protein>
    <recommendedName>
        <fullName evidence="1">HNH nuclease domain-containing protein</fullName>
    </recommendedName>
</protein>
<sequence length="206" mass="25199">MAFNQKIYRKNYRIKHKDSLKESSRKYYCKNKFKWETEKFKENVRRWNKEHKEQCNNCNKAWTKRQNKQYREQIRIYKREWRHKLGISKKFISKYGGPKPLTSREHRLLRKYNMKKAGLLTIETIQRVYEDNIKKYGTLTCVYCNNPVEFKQDSLEHKQPLSREGTNEYHNLAIACRKCNSSKGKKTEEEYRKEILSYGTNYERSQ</sequence>
<evidence type="ECO:0000259" key="1">
    <source>
        <dbReference type="SMART" id="SM00507"/>
    </source>
</evidence>
<dbReference type="Pfam" id="PF01844">
    <property type="entry name" value="HNH"/>
    <property type="match status" value="1"/>
</dbReference>
<dbReference type="CDD" id="cd00085">
    <property type="entry name" value="HNHc"/>
    <property type="match status" value="1"/>
</dbReference>